<dbReference type="HOGENOM" id="CLU_016047_0_2_9"/>
<comment type="similarity">
    <text evidence="7">Belongs to the binding-protein-dependent transport system permease family.</text>
</comment>
<dbReference type="PANTHER" id="PTHR30193">
    <property type="entry name" value="ABC TRANSPORTER PERMEASE PROTEIN"/>
    <property type="match status" value="1"/>
</dbReference>
<organism evidence="9 10">
    <name type="scientific">Lachnoclostridium phytofermentans (strain ATCC 700394 / DSM 18823 / ISDg)</name>
    <name type="common">Clostridium phytofermentans</name>
    <dbReference type="NCBI Taxonomy" id="357809"/>
    <lineage>
        <taxon>Bacteria</taxon>
        <taxon>Bacillati</taxon>
        <taxon>Bacillota</taxon>
        <taxon>Clostridia</taxon>
        <taxon>Lachnospirales</taxon>
        <taxon>Lachnospiraceae</taxon>
    </lineage>
</organism>
<dbReference type="KEGG" id="cpy:Cphy_3589"/>
<evidence type="ECO:0000256" key="6">
    <source>
        <dbReference type="ARBA" id="ARBA00023136"/>
    </source>
</evidence>
<evidence type="ECO:0000259" key="8">
    <source>
        <dbReference type="PROSITE" id="PS50928"/>
    </source>
</evidence>
<evidence type="ECO:0000256" key="4">
    <source>
        <dbReference type="ARBA" id="ARBA00022692"/>
    </source>
</evidence>
<keyword evidence="3" id="KW-1003">Cell membrane</keyword>
<evidence type="ECO:0000256" key="3">
    <source>
        <dbReference type="ARBA" id="ARBA00022475"/>
    </source>
</evidence>
<dbReference type="RefSeq" id="WP_012201586.1">
    <property type="nucleotide sequence ID" value="NC_010001.1"/>
</dbReference>
<evidence type="ECO:0000256" key="1">
    <source>
        <dbReference type="ARBA" id="ARBA00004651"/>
    </source>
</evidence>
<evidence type="ECO:0000256" key="5">
    <source>
        <dbReference type="ARBA" id="ARBA00022989"/>
    </source>
</evidence>
<feature type="transmembrane region" description="Helical" evidence="7">
    <location>
        <begin position="109"/>
        <end position="130"/>
    </location>
</feature>
<sequence length="294" mass="33331" precursor="true">MKIRLPLEKRRKLVSWLFLLPATLLIAGMSFYPMIKAFLLSFTKGFGKTSEFVGTYNYQRLFQDSLFKTALGNTFIYLIIQVPLMLILALILASLLNNPKIKCKGLFRTMIFLPCATSLVSYSIIFRSMFALDGFANSVLMNLNVINKPINWIGEIWPARIIIILAITWRWTGYNMIFYLSGLQNIDPQIYESAKIDGASASQQFRKITIPLLKPIILLTAIMSTNGTLQLFDETKNLTNGGPANMTISISQYIYKLSFEYSPQFGYAATISFIVFLLVAVLSFLQMKVGDKRD</sequence>
<dbReference type="eggNOG" id="COG1175">
    <property type="taxonomic scope" value="Bacteria"/>
</dbReference>
<gene>
    <name evidence="9" type="ordered locus">Cphy_3589</name>
</gene>
<evidence type="ECO:0000256" key="7">
    <source>
        <dbReference type="RuleBase" id="RU363032"/>
    </source>
</evidence>
<dbReference type="STRING" id="357809.Cphy_3589"/>
<feature type="transmembrane region" description="Helical" evidence="7">
    <location>
        <begin position="75"/>
        <end position="97"/>
    </location>
</feature>
<keyword evidence="6 7" id="KW-0472">Membrane</keyword>
<dbReference type="Pfam" id="PF00528">
    <property type="entry name" value="BPD_transp_1"/>
    <property type="match status" value="1"/>
</dbReference>
<dbReference type="PANTHER" id="PTHR30193:SF37">
    <property type="entry name" value="INNER MEMBRANE ABC TRANSPORTER PERMEASE PROTEIN YCJO"/>
    <property type="match status" value="1"/>
</dbReference>
<dbReference type="EMBL" id="CP000885">
    <property type="protein sequence ID" value="ABX43938.1"/>
    <property type="molecule type" value="Genomic_DNA"/>
</dbReference>
<feature type="domain" description="ABC transmembrane type-1" evidence="8">
    <location>
        <begin position="71"/>
        <end position="286"/>
    </location>
</feature>
<dbReference type="Proteomes" id="UP000000370">
    <property type="component" value="Chromosome"/>
</dbReference>
<dbReference type="InterPro" id="IPR051393">
    <property type="entry name" value="ABC_transporter_permease"/>
</dbReference>
<evidence type="ECO:0000256" key="2">
    <source>
        <dbReference type="ARBA" id="ARBA00022448"/>
    </source>
</evidence>
<reference evidence="10" key="1">
    <citation type="submission" date="2007-11" db="EMBL/GenBank/DDBJ databases">
        <title>Complete genome sequence of Clostridium phytofermentans ISDg.</title>
        <authorList>
            <person name="Leschine S.B."/>
            <person name="Warnick T.A."/>
            <person name="Blanchard J.L."/>
            <person name="Schnell D.J."/>
            <person name="Petit E.L."/>
            <person name="LaTouf W.G."/>
            <person name="Copeland A."/>
            <person name="Lucas S."/>
            <person name="Lapidus A."/>
            <person name="Barry K."/>
            <person name="Glavina del Rio T."/>
            <person name="Dalin E."/>
            <person name="Tice H."/>
            <person name="Pitluck S."/>
            <person name="Kiss H."/>
            <person name="Brettin T."/>
            <person name="Bruce D."/>
            <person name="Detter J.C."/>
            <person name="Han C."/>
            <person name="Kuske C."/>
            <person name="Schmutz J."/>
            <person name="Larimer F."/>
            <person name="Land M."/>
            <person name="Hauser L."/>
            <person name="Kyrpides N."/>
            <person name="Kim E.A."/>
            <person name="Richardson P."/>
        </authorList>
    </citation>
    <scope>NUCLEOTIDE SEQUENCE [LARGE SCALE GENOMIC DNA]</scope>
    <source>
        <strain evidence="10">ATCC 700394 / DSM 18823 / ISDg</strain>
    </source>
</reference>
<dbReference type="InterPro" id="IPR035906">
    <property type="entry name" value="MetI-like_sf"/>
</dbReference>
<dbReference type="CDD" id="cd06261">
    <property type="entry name" value="TM_PBP2"/>
    <property type="match status" value="1"/>
</dbReference>
<dbReference type="SUPFAM" id="SSF161098">
    <property type="entry name" value="MetI-like"/>
    <property type="match status" value="1"/>
</dbReference>
<feature type="transmembrane region" description="Helical" evidence="7">
    <location>
        <begin position="12"/>
        <end position="35"/>
    </location>
</feature>
<evidence type="ECO:0000313" key="10">
    <source>
        <dbReference type="Proteomes" id="UP000000370"/>
    </source>
</evidence>
<evidence type="ECO:0000313" key="9">
    <source>
        <dbReference type="EMBL" id="ABX43938.1"/>
    </source>
</evidence>
<dbReference type="Gene3D" id="1.10.3720.10">
    <property type="entry name" value="MetI-like"/>
    <property type="match status" value="1"/>
</dbReference>
<dbReference type="AlphaFoldDB" id="A9KIS5"/>
<feature type="transmembrane region" description="Helical" evidence="7">
    <location>
        <begin position="212"/>
        <end position="232"/>
    </location>
</feature>
<proteinExistence type="inferred from homology"/>
<keyword evidence="5 7" id="KW-1133">Transmembrane helix</keyword>
<keyword evidence="2 7" id="KW-0813">Transport</keyword>
<dbReference type="InterPro" id="IPR000515">
    <property type="entry name" value="MetI-like"/>
</dbReference>
<dbReference type="GO" id="GO:0055085">
    <property type="term" value="P:transmembrane transport"/>
    <property type="evidence" value="ECO:0007669"/>
    <property type="project" value="InterPro"/>
</dbReference>
<feature type="transmembrane region" description="Helical" evidence="7">
    <location>
        <begin position="265"/>
        <end position="285"/>
    </location>
</feature>
<accession>A9KIS5</accession>
<dbReference type="PROSITE" id="PS50928">
    <property type="entry name" value="ABC_TM1"/>
    <property type="match status" value="1"/>
</dbReference>
<keyword evidence="10" id="KW-1185">Reference proteome</keyword>
<keyword evidence="4 7" id="KW-0812">Transmembrane</keyword>
<dbReference type="GO" id="GO:0005886">
    <property type="term" value="C:plasma membrane"/>
    <property type="evidence" value="ECO:0007669"/>
    <property type="project" value="UniProtKB-SubCell"/>
</dbReference>
<protein>
    <submittedName>
        <fullName evidence="9">Binding-protein-dependent transport systems inner membrane component</fullName>
    </submittedName>
</protein>
<name>A9KIS5_LACP7</name>
<comment type="subcellular location">
    <subcellularLocation>
        <location evidence="1 7">Cell membrane</location>
        <topology evidence="1 7">Multi-pass membrane protein</topology>
    </subcellularLocation>
</comment>